<accession>A0ABU8MTL3</accession>
<dbReference type="RefSeq" id="WP_337697215.1">
    <property type="nucleotide sequence ID" value="NZ_JBBEGN010000014.1"/>
</dbReference>
<dbReference type="Proteomes" id="UP001385809">
    <property type="component" value="Unassembled WGS sequence"/>
</dbReference>
<proteinExistence type="predicted"/>
<keyword evidence="1" id="KW-0677">Repeat</keyword>
<gene>
    <name evidence="3" type="ORF">WCD74_22990</name>
</gene>
<dbReference type="PANTHER" id="PTHR10937">
    <property type="entry name" value="GLUCOSAMINE--FRUCTOSE-6-PHOSPHATE AMINOTRANSFERASE, ISOMERIZING"/>
    <property type="match status" value="1"/>
</dbReference>
<keyword evidence="4" id="KW-1185">Reference proteome</keyword>
<dbReference type="PROSITE" id="PS51464">
    <property type="entry name" value="SIS"/>
    <property type="match status" value="2"/>
</dbReference>
<comment type="caution">
    <text evidence="3">The sequence shown here is derived from an EMBL/GenBank/DDBJ whole genome shotgun (WGS) entry which is preliminary data.</text>
</comment>
<dbReference type="InterPro" id="IPR001347">
    <property type="entry name" value="SIS_dom"/>
</dbReference>
<dbReference type="Gene3D" id="3.40.50.10490">
    <property type="entry name" value="Glucose-6-phosphate isomerase like protein, domain 1"/>
    <property type="match status" value="2"/>
</dbReference>
<dbReference type="InterPro" id="IPR046348">
    <property type="entry name" value="SIS_dom_sf"/>
</dbReference>
<evidence type="ECO:0000256" key="1">
    <source>
        <dbReference type="ARBA" id="ARBA00022737"/>
    </source>
</evidence>
<protein>
    <submittedName>
        <fullName evidence="3">SIS domain-containing protein</fullName>
    </submittedName>
</protein>
<evidence type="ECO:0000313" key="4">
    <source>
        <dbReference type="Proteomes" id="UP001385809"/>
    </source>
</evidence>
<dbReference type="EMBL" id="JBBEGN010000014">
    <property type="protein sequence ID" value="MEJ2870647.1"/>
    <property type="molecule type" value="Genomic_DNA"/>
</dbReference>
<feature type="domain" description="SIS" evidence="2">
    <location>
        <begin position="29"/>
        <end position="170"/>
    </location>
</feature>
<dbReference type="SUPFAM" id="SSF53697">
    <property type="entry name" value="SIS domain"/>
    <property type="match status" value="1"/>
</dbReference>
<evidence type="ECO:0000259" key="2">
    <source>
        <dbReference type="PROSITE" id="PS51464"/>
    </source>
</evidence>
<evidence type="ECO:0000313" key="3">
    <source>
        <dbReference type="EMBL" id="MEJ2870647.1"/>
    </source>
</evidence>
<dbReference type="InterPro" id="IPR035490">
    <property type="entry name" value="GlmS/FrlB_SIS"/>
</dbReference>
<dbReference type="PANTHER" id="PTHR10937:SF8">
    <property type="entry name" value="AMINOTRANSFERASE-RELATED"/>
    <property type="match status" value="1"/>
</dbReference>
<dbReference type="Pfam" id="PF01380">
    <property type="entry name" value="SIS"/>
    <property type="match status" value="2"/>
</dbReference>
<dbReference type="CDD" id="cd05008">
    <property type="entry name" value="SIS_GlmS_GlmD_1"/>
    <property type="match status" value="1"/>
</dbReference>
<organism evidence="3 4">
    <name type="scientific">Actinomycetospora aurantiaca</name>
    <dbReference type="NCBI Taxonomy" id="3129233"/>
    <lineage>
        <taxon>Bacteria</taxon>
        <taxon>Bacillati</taxon>
        <taxon>Actinomycetota</taxon>
        <taxon>Actinomycetes</taxon>
        <taxon>Pseudonocardiales</taxon>
        <taxon>Pseudonocardiaceae</taxon>
        <taxon>Actinomycetospora</taxon>
    </lineage>
</organism>
<reference evidence="3 4" key="1">
    <citation type="submission" date="2024-03" db="EMBL/GenBank/DDBJ databases">
        <title>Actinomycetospora sp. OC33-EN08, a novel actinomycete isolated from wild orchid (Aerides multiflora).</title>
        <authorList>
            <person name="Suriyachadkun C."/>
        </authorList>
    </citation>
    <scope>NUCLEOTIDE SEQUENCE [LARGE SCALE GENOMIC DNA]</scope>
    <source>
        <strain evidence="3 4">OC33-EN08</strain>
    </source>
</reference>
<dbReference type="InterPro" id="IPR035466">
    <property type="entry name" value="GlmS/AgaS_SIS"/>
</dbReference>
<feature type="domain" description="SIS" evidence="2">
    <location>
        <begin position="195"/>
        <end position="323"/>
    </location>
</feature>
<dbReference type="CDD" id="cd05009">
    <property type="entry name" value="SIS_GlmS_GlmD_2"/>
    <property type="match status" value="1"/>
</dbReference>
<name>A0ABU8MTL3_9PSEU</name>
<sequence>MTSLLESELYAQPRALRSFLTTGDAVAGAVRDLADGTTGVVIAARGSSDNAARYAQYLVPLVGEREVTLATPSLVTTYGASPDVWRRLVVGVSQSGSSPDIVAVLRDARERGAPTLAVTNDPCSDLAGQADLVVPLRVGEERSVAATGTYTTSLAALAVVAAGLAPEPTAAALLRDLDRTPDLVAEALEADVDEAVETFAASWRGIAVGRGVNLATAHEAALKLTELTGSLVTPFSPADLRHGPIGAVGPATPVLLVAPDEAASASVLDLRDELAQRGAPVVVIGPDLPAQTPGLVSPIVAVVPAQKLAWRLALRRGVEVDAPGGLHKITRTE</sequence>